<evidence type="ECO:0000256" key="6">
    <source>
        <dbReference type="ARBA" id="ARBA00043913"/>
    </source>
</evidence>
<evidence type="ECO:0000313" key="10">
    <source>
        <dbReference type="Proteomes" id="UP001338125"/>
    </source>
</evidence>
<dbReference type="Pfam" id="PF00400">
    <property type="entry name" value="WD40"/>
    <property type="match status" value="2"/>
</dbReference>
<comment type="similarity">
    <text evidence="4">Belongs to the WD repeat MDV1/CAF4 family.</text>
</comment>
<dbReference type="PROSITE" id="PS50837">
    <property type="entry name" value="NACHT"/>
    <property type="match status" value="1"/>
</dbReference>
<dbReference type="PROSITE" id="PS50082">
    <property type="entry name" value="WD_REPEATS_2"/>
    <property type="match status" value="1"/>
</dbReference>
<proteinExistence type="inferred from homology"/>
<evidence type="ECO:0000256" key="1">
    <source>
        <dbReference type="ARBA" id="ARBA00022574"/>
    </source>
</evidence>
<dbReference type="InterPro" id="IPR015943">
    <property type="entry name" value="WD40/YVTN_repeat-like_dom_sf"/>
</dbReference>
<dbReference type="SMART" id="SM00320">
    <property type="entry name" value="WD40"/>
    <property type="match status" value="7"/>
</dbReference>
<dbReference type="InterPro" id="IPR001680">
    <property type="entry name" value="WD40_rpt"/>
</dbReference>
<dbReference type="CDD" id="cd00200">
    <property type="entry name" value="WD40"/>
    <property type="match status" value="1"/>
</dbReference>
<dbReference type="EMBL" id="JAVFKD010000012">
    <property type="protein sequence ID" value="KAK5992022.1"/>
    <property type="molecule type" value="Genomic_DNA"/>
</dbReference>
<reference evidence="9 10" key="1">
    <citation type="submission" date="2024-01" db="EMBL/GenBank/DDBJ databases">
        <title>Complete genome of Cladobotryum mycophilum ATHUM6906.</title>
        <authorList>
            <person name="Christinaki A.C."/>
            <person name="Myridakis A.I."/>
            <person name="Kouvelis V.N."/>
        </authorList>
    </citation>
    <scope>NUCLEOTIDE SEQUENCE [LARGE SCALE GENOMIC DNA]</scope>
    <source>
        <strain evidence="9 10">ATHUM6906</strain>
    </source>
</reference>
<dbReference type="InterPro" id="IPR027417">
    <property type="entry name" value="P-loop_NTPase"/>
</dbReference>
<feature type="repeat" description="WD" evidence="7">
    <location>
        <begin position="599"/>
        <end position="631"/>
    </location>
</feature>
<dbReference type="PANTHER" id="PTHR22847">
    <property type="entry name" value="WD40 REPEAT PROTEIN"/>
    <property type="match status" value="1"/>
</dbReference>
<evidence type="ECO:0000256" key="7">
    <source>
        <dbReference type="PROSITE-ProRule" id="PRU00221"/>
    </source>
</evidence>
<feature type="domain" description="NACHT" evidence="8">
    <location>
        <begin position="59"/>
        <end position="208"/>
    </location>
</feature>
<dbReference type="InterPro" id="IPR036322">
    <property type="entry name" value="WD40_repeat_dom_sf"/>
</dbReference>
<keyword evidence="2" id="KW-0677">Repeat</keyword>
<dbReference type="SUPFAM" id="SSF82171">
    <property type="entry name" value="DPP6 N-terminal domain-like"/>
    <property type="match status" value="1"/>
</dbReference>
<keyword evidence="3" id="KW-0175">Coiled coil</keyword>
<protein>
    <recommendedName>
        <fullName evidence="5">Mitochondrial division protein 1</fullName>
    </recommendedName>
</protein>
<keyword evidence="1 7" id="KW-0853">WD repeat</keyword>
<organism evidence="9 10">
    <name type="scientific">Cladobotryum mycophilum</name>
    <dbReference type="NCBI Taxonomy" id="491253"/>
    <lineage>
        <taxon>Eukaryota</taxon>
        <taxon>Fungi</taxon>
        <taxon>Dikarya</taxon>
        <taxon>Ascomycota</taxon>
        <taxon>Pezizomycotina</taxon>
        <taxon>Sordariomycetes</taxon>
        <taxon>Hypocreomycetidae</taxon>
        <taxon>Hypocreales</taxon>
        <taxon>Hypocreaceae</taxon>
        <taxon>Cladobotryum</taxon>
    </lineage>
</organism>
<dbReference type="InterPro" id="IPR007111">
    <property type="entry name" value="NACHT_NTPase"/>
</dbReference>
<evidence type="ECO:0000256" key="2">
    <source>
        <dbReference type="ARBA" id="ARBA00022737"/>
    </source>
</evidence>
<sequence>MSVAGNNFGHNATIHQGNVYHNPRTRRAIVAWQICDQPIPAMTRGNKSFKLWLDEDEGRLLWITGDPGKGKTMLICGIINELAKTTKLEDPESKILLSYFFCQGTDSRINNATAVVCGLIYVLVDQQRSLISHVQEKYDVAGKSLFEDANAWTALSQIFINMLQDPSLGDVILVIDALDECETDQAKLLHLIIQHSSLPRVKWIIASRNGLNIEQKLNAHSSRTLLSLELKENVDCISEAVDTYIEHSVSQLDLVQDDPVLQDELRKAMRQKVNGTFLWVSLVMKELEHVESWEVLQVVDEMPSDLKEVYGRMMNQIQQLKRGNPEYCRQLLSTVCATYRPLSLQELGFLSGLPRGISERPGSLRRIVTMCGSFLTIRDENVYLVHQSAKDYLSTEALHTIFPDGAGQFHHSLFSMSLKGMSEILRRDIYDLNAPGFPIDKVTQPDPDPLATIGYCCVYWIDHLCDGISTEASTPINDLHDNGTVYRFFSKKYLYWLEALSLLHKISSGVAAYYRLDALLQNMKTNQLEQLSDFIIDARRFILQCWKAVERAPLQLYASALLFSPTNSLVRRLFEEEEPKWIALKPTMDANWGPSLQTLEGHHAEVLSIAYSPDGRRLATSSQDKTVKIWDSYTWKCNLTLEGHNDSVGRIVFLSDSRKIISASYGIVKIWDVTVGSCLQTFELYKSKQTHALLSPNGKLAADISQGHGLIIWDLTVTPLRFHTLPTYVSSDHRSVVFSADSQHIARHRDGGTIEIWDIDTKKCIQTLRLDGWVSSCPIALGLNGKQLVSLNNRSIRIWCITTGDCSRAFEDNGDTLELVALSRNGLRIASASFMGVMKIWDTATGKCLQILYGPPHTSYGLPLVFSMDDTKLASSSEDAVRIWDLDTATTSEISETGDFGLPYAIFSKDRRWITSFLYGDGRDVKIWDIANGICSKTFRTNLQLSVSWECLQTLEVVEDSSMEFSSDSQKFAAVQDHSIGYVVKIWDIAKGECLQTLSPIDDFCLIFFSPDSEYFGGETNFGNIDSWEIKTWDIAKGIALQTFKGYEDHAASGAFSSDNQLLALCLRNTKNHRKQEVFTVEIRNATTGICLMKLDISSCLPNLSFDPLDHSLLCTDFGILNLNLSRINKSTMLPLRKAAHYGYGISLDGMWIVNGKSVFSGYPRIIKLLNRPLLGRTLLFILPAKYQTVYN</sequence>
<dbReference type="SUPFAM" id="SSF52540">
    <property type="entry name" value="P-loop containing nucleoside triphosphate hydrolases"/>
    <property type="match status" value="1"/>
</dbReference>
<dbReference type="InterPro" id="IPR056884">
    <property type="entry name" value="NPHP3-like_N"/>
</dbReference>
<keyword evidence="10" id="KW-1185">Reference proteome</keyword>
<dbReference type="Proteomes" id="UP001338125">
    <property type="component" value="Unassembled WGS sequence"/>
</dbReference>
<accession>A0ABR0SIM3</accession>
<evidence type="ECO:0000256" key="4">
    <source>
        <dbReference type="ARBA" id="ARBA00038415"/>
    </source>
</evidence>
<name>A0ABR0SIM3_9HYPO</name>
<evidence type="ECO:0000256" key="5">
    <source>
        <dbReference type="ARBA" id="ARBA00039789"/>
    </source>
</evidence>
<evidence type="ECO:0000259" key="8">
    <source>
        <dbReference type="PROSITE" id="PS50837"/>
    </source>
</evidence>
<dbReference type="Gene3D" id="3.40.50.300">
    <property type="entry name" value="P-loop containing nucleotide triphosphate hydrolases"/>
    <property type="match status" value="1"/>
</dbReference>
<dbReference type="PANTHER" id="PTHR22847:SF637">
    <property type="entry name" value="WD REPEAT DOMAIN 5B"/>
    <property type="match status" value="1"/>
</dbReference>
<evidence type="ECO:0000256" key="3">
    <source>
        <dbReference type="ARBA" id="ARBA00023054"/>
    </source>
</evidence>
<dbReference type="Pfam" id="PF24883">
    <property type="entry name" value="NPHP3_N"/>
    <property type="match status" value="1"/>
</dbReference>
<dbReference type="PROSITE" id="PS50294">
    <property type="entry name" value="WD_REPEATS_REGION"/>
    <property type="match status" value="1"/>
</dbReference>
<evidence type="ECO:0000313" key="9">
    <source>
        <dbReference type="EMBL" id="KAK5992022.1"/>
    </source>
</evidence>
<comment type="function">
    <text evidence="6">Involved in mitochondrial fission. Acts as an adapter protein required to form mitochondrial fission complexes. Formation of these complexes is required to promote constriction and fission of the mitochondrial compartment at a late step in mitochondrial division.</text>
</comment>
<gene>
    <name evidence="9" type="ORF">PT974_05418</name>
</gene>
<comment type="caution">
    <text evidence="9">The sequence shown here is derived from an EMBL/GenBank/DDBJ whole genome shotgun (WGS) entry which is preliminary data.</text>
</comment>
<dbReference type="SUPFAM" id="SSF50978">
    <property type="entry name" value="WD40 repeat-like"/>
    <property type="match status" value="1"/>
</dbReference>
<dbReference type="Gene3D" id="2.130.10.10">
    <property type="entry name" value="YVTN repeat-like/Quinoprotein amine dehydrogenase"/>
    <property type="match status" value="3"/>
</dbReference>